<evidence type="ECO:0000256" key="5">
    <source>
        <dbReference type="ARBA" id="ARBA00022741"/>
    </source>
</evidence>
<dbReference type="InterPro" id="IPR052038">
    <property type="entry name" value="Type-VII_TA_antitoxin"/>
</dbReference>
<comment type="caution">
    <text evidence="9">The sequence shown here is derived from an EMBL/GenBank/DDBJ whole genome shotgun (WGS) entry which is preliminary data.</text>
</comment>
<keyword evidence="10" id="KW-1185">Reference proteome</keyword>
<dbReference type="GO" id="GO:0005524">
    <property type="term" value="F:ATP binding"/>
    <property type="evidence" value="ECO:0007669"/>
    <property type="project" value="UniProtKB-KW"/>
</dbReference>
<evidence type="ECO:0000313" key="9">
    <source>
        <dbReference type="EMBL" id="NEN24626.1"/>
    </source>
</evidence>
<protein>
    <submittedName>
        <fullName evidence="9">Nucleotidyltransferase domain-containing protein</fullName>
    </submittedName>
</protein>
<dbReference type="RefSeq" id="WP_163286020.1">
    <property type="nucleotide sequence ID" value="NZ_JAAGVY010000029.1"/>
</dbReference>
<evidence type="ECO:0000259" key="8">
    <source>
        <dbReference type="Pfam" id="PF18765"/>
    </source>
</evidence>
<evidence type="ECO:0000256" key="7">
    <source>
        <dbReference type="ARBA" id="ARBA00022842"/>
    </source>
</evidence>
<evidence type="ECO:0000256" key="1">
    <source>
        <dbReference type="ARBA" id="ARBA00001946"/>
    </source>
</evidence>
<dbReference type="EMBL" id="JAAGVY010000029">
    <property type="protein sequence ID" value="NEN24626.1"/>
    <property type="molecule type" value="Genomic_DNA"/>
</dbReference>
<dbReference type="CDD" id="cd05403">
    <property type="entry name" value="NT_KNTase_like"/>
    <property type="match status" value="1"/>
</dbReference>
<dbReference type="Pfam" id="PF18765">
    <property type="entry name" value="Polbeta"/>
    <property type="match status" value="1"/>
</dbReference>
<dbReference type="InterPro" id="IPR041633">
    <property type="entry name" value="Polbeta"/>
</dbReference>
<keyword evidence="2 9" id="KW-0808">Transferase</keyword>
<accession>A0A7K3WT39</accession>
<dbReference type="GO" id="GO:0016779">
    <property type="term" value="F:nucleotidyltransferase activity"/>
    <property type="evidence" value="ECO:0007669"/>
    <property type="project" value="UniProtKB-KW"/>
</dbReference>
<evidence type="ECO:0000256" key="2">
    <source>
        <dbReference type="ARBA" id="ARBA00022679"/>
    </source>
</evidence>
<keyword evidence="4" id="KW-0479">Metal-binding</keyword>
<dbReference type="Proteomes" id="UP000486602">
    <property type="component" value="Unassembled WGS sequence"/>
</dbReference>
<comment type="cofactor">
    <cofactor evidence="1">
        <name>Mg(2+)</name>
        <dbReference type="ChEBI" id="CHEBI:18420"/>
    </cofactor>
</comment>
<gene>
    <name evidence="9" type="ORF">G3O08_14045</name>
</gene>
<feature type="domain" description="Polymerase beta nucleotidyltransferase" evidence="8">
    <location>
        <begin position="12"/>
        <end position="100"/>
    </location>
</feature>
<dbReference type="GO" id="GO:0046872">
    <property type="term" value="F:metal ion binding"/>
    <property type="evidence" value="ECO:0007669"/>
    <property type="project" value="UniProtKB-KW"/>
</dbReference>
<keyword evidence="3" id="KW-0548">Nucleotidyltransferase</keyword>
<keyword evidence="5" id="KW-0547">Nucleotide-binding</keyword>
<dbReference type="PANTHER" id="PTHR33571">
    <property type="entry name" value="SSL8005 PROTEIN"/>
    <property type="match status" value="1"/>
</dbReference>
<sequence>MIELIKSNSNALNAICAKHFVAELYLFGSALTGVFSADSDLDFAVLFSESLQPLEHGDAFFGLKDDLETLFNRPIDLISYRALKNPIFKSELDKTKVSLYAA</sequence>
<evidence type="ECO:0000256" key="6">
    <source>
        <dbReference type="ARBA" id="ARBA00022840"/>
    </source>
</evidence>
<dbReference type="AlphaFoldDB" id="A0A7K3WT39"/>
<name>A0A7K3WT39_9FLAO</name>
<reference evidence="9 10" key="1">
    <citation type="submission" date="2020-02" db="EMBL/GenBank/DDBJ databases">
        <title>Out from the shadows clarifying the taxonomy of the family Cryomorphaceae and related taxa by utilizing the GTDB taxonomic framework.</title>
        <authorList>
            <person name="Bowman J.P."/>
        </authorList>
    </citation>
    <scope>NUCLEOTIDE SEQUENCE [LARGE SCALE GENOMIC DNA]</scope>
    <source>
        <strain evidence="9 10">QSSC 1-22</strain>
    </source>
</reference>
<keyword evidence="7" id="KW-0460">Magnesium</keyword>
<dbReference type="SUPFAM" id="SSF81301">
    <property type="entry name" value="Nucleotidyltransferase"/>
    <property type="match status" value="1"/>
</dbReference>
<keyword evidence="6" id="KW-0067">ATP-binding</keyword>
<dbReference type="InterPro" id="IPR043519">
    <property type="entry name" value="NT_sf"/>
</dbReference>
<dbReference type="PANTHER" id="PTHR33571:SF12">
    <property type="entry name" value="BSL3053 PROTEIN"/>
    <property type="match status" value="1"/>
</dbReference>
<evidence type="ECO:0000256" key="3">
    <source>
        <dbReference type="ARBA" id="ARBA00022695"/>
    </source>
</evidence>
<proteinExistence type="predicted"/>
<dbReference type="Gene3D" id="3.30.460.10">
    <property type="entry name" value="Beta Polymerase, domain 2"/>
    <property type="match status" value="1"/>
</dbReference>
<organism evidence="9 10">
    <name type="scientific">Cryomorpha ignava</name>
    <dbReference type="NCBI Taxonomy" id="101383"/>
    <lineage>
        <taxon>Bacteria</taxon>
        <taxon>Pseudomonadati</taxon>
        <taxon>Bacteroidota</taxon>
        <taxon>Flavobacteriia</taxon>
        <taxon>Flavobacteriales</taxon>
        <taxon>Cryomorphaceae</taxon>
        <taxon>Cryomorpha</taxon>
    </lineage>
</organism>
<evidence type="ECO:0000313" key="10">
    <source>
        <dbReference type="Proteomes" id="UP000486602"/>
    </source>
</evidence>
<evidence type="ECO:0000256" key="4">
    <source>
        <dbReference type="ARBA" id="ARBA00022723"/>
    </source>
</evidence>